<dbReference type="Proteomes" id="UP000310477">
    <property type="component" value="Unassembled WGS sequence"/>
</dbReference>
<dbReference type="RefSeq" id="WP_136874481.1">
    <property type="nucleotide sequence ID" value="NZ_SWBO01000002.1"/>
</dbReference>
<sequence>MNIQYLSNENGLVTAVQLPIEEWEKIKSIYPNVDSVDFSLPEWHKEILDSRLQAIEDNPERVKPISELMSELDK</sequence>
<gene>
    <name evidence="1" type="ORF">FA045_03360</name>
</gene>
<name>A0A4U1CC78_9SPHI</name>
<dbReference type="Pfam" id="PF09720">
    <property type="entry name" value="Unstab_antitox"/>
    <property type="match status" value="1"/>
</dbReference>
<accession>A0A4U1CC78</accession>
<dbReference type="OrthoDB" id="798979at2"/>
<reference evidence="1 2" key="1">
    <citation type="submission" date="2019-04" db="EMBL/GenBank/DDBJ databases">
        <title>Pedobacter sp. AR-2-6 sp. nov., isolated from Arctic soil.</title>
        <authorList>
            <person name="Dahal R.H."/>
            <person name="Kim D.-U."/>
        </authorList>
    </citation>
    <scope>NUCLEOTIDE SEQUENCE [LARGE SCALE GENOMIC DNA]</scope>
    <source>
        <strain evidence="1 2">AR-2-6</strain>
    </source>
</reference>
<comment type="caution">
    <text evidence="1">The sequence shown here is derived from an EMBL/GenBank/DDBJ whole genome shotgun (WGS) entry which is preliminary data.</text>
</comment>
<protein>
    <submittedName>
        <fullName evidence="1">Addiction module component CHP02574 family protein</fullName>
    </submittedName>
</protein>
<dbReference type="InterPro" id="IPR013406">
    <property type="entry name" value="CHP02574_addiction_mod"/>
</dbReference>
<dbReference type="AlphaFoldDB" id="A0A4U1CC78"/>
<dbReference type="EMBL" id="SWBO01000002">
    <property type="protein sequence ID" value="TKC02333.1"/>
    <property type="molecule type" value="Genomic_DNA"/>
</dbReference>
<evidence type="ECO:0000313" key="2">
    <source>
        <dbReference type="Proteomes" id="UP000310477"/>
    </source>
</evidence>
<organism evidence="1 2">
    <name type="scientific">Pedobacter cryotolerans</name>
    <dbReference type="NCBI Taxonomy" id="2571270"/>
    <lineage>
        <taxon>Bacteria</taxon>
        <taxon>Pseudomonadati</taxon>
        <taxon>Bacteroidota</taxon>
        <taxon>Sphingobacteriia</taxon>
        <taxon>Sphingobacteriales</taxon>
        <taxon>Sphingobacteriaceae</taxon>
        <taxon>Pedobacter</taxon>
    </lineage>
</organism>
<proteinExistence type="predicted"/>
<keyword evidence="2" id="KW-1185">Reference proteome</keyword>
<evidence type="ECO:0000313" key="1">
    <source>
        <dbReference type="EMBL" id="TKC02333.1"/>
    </source>
</evidence>